<accession>A0A7J3T8F2</accession>
<dbReference type="HAMAP" id="MF_01547">
    <property type="entry name" value="RNA_methyltr_E"/>
    <property type="match status" value="1"/>
</dbReference>
<proteinExistence type="inferred from homology"/>
<reference evidence="8" key="1">
    <citation type="journal article" date="2020" name="mSystems">
        <title>Genome- and Community-Level Interaction Insights into Carbon Utilization and Element Cycling Functions of Hydrothermarchaeota in Hydrothermal Sediment.</title>
        <authorList>
            <person name="Zhou Z."/>
            <person name="Liu Y."/>
            <person name="Xu W."/>
            <person name="Pan J."/>
            <person name="Luo Z.H."/>
            <person name="Li M."/>
        </authorList>
    </citation>
    <scope>NUCLEOTIDE SEQUENCE [LARGE SCALE GENOMIC DNA]</scope>
    <source>
        <strain evidence="8">HyVt-85</strain>
    </source>
</reference>
<dbReference type="PIRSF" id="PIRSF005461">
    <property type="entry name" value="23S_rRNA_mtase"/>
    <property type="match status" value="1"/>
</dbReference>
<feature type="binding site" evidence="5">
    <location>
        <position position="68"/>
    </location>
    <ligand>
        <name>S-adenosyl-L-methionine</name>
        <dbReference type="ChEBI" id="CHEBI:59789"/>
    </ligand>
</feature>
<feature type="active site" description="Proton acceptor" evidence="5 6">
    <location>
        <position position="145"/>
    </location>
</feature>
<evidence type="ECO:0000256" key="5">
    <source>
        <dbReference type="HAMAP-Rule" id="MF_01547"/>
    </source>
</evidence>
<dbReference type="InterPro" id="IPR050082">
    <property type="entry name" value="RNA_methyltr_RlmE"/>
</dbReference>
<dbReference type="PANTHER" id="PTHR10920:SF13">
    <property type="entry name" value="PRE-RRNA 2'-O-RIBOSE RNA METHYLTRANSFERASE FTSJ3"/>
    <property type="match status" value="1"/>
</dbReference>
<evidence type="ECO:0000256" key="2">
    <source>
        <dbReference type="ARBA" id="ARBA00022603"/>
    </source>
</evidence>
<dbReference type="EMBL" id="DRTM01000016">
    <property type="protein sequence ID" value="HHE75533.1"/>
    <property type="molecule type" value="Genomic_DNA"/>
</dbReference>
<dbReference type="InterPro" id="IPR029063">
    <property type="entry name" value="SAM-dependent_MTases_sf"/>
</dbReference>
<feature type="binding site" evidence="5">
    <location>
        <position position="105"/>
    </location>
    <ligand>
        <name>S-adenosyl-L-methionine</name>
        <dbReference type="ChEBI" id="CHEBI:59789"/>
    </ligand>
</feature>
<dbReference type="EC" id="2.1.1.166" evidence="5"/>
<keyword evidence="4 5" id="KW-0949">S-adenosyl-L-methionine</keyword>
<evidence type="ECO:0000313" key="8">
    <source>
        <dbReference type="EMBL" id="HHE75533.1"/>
    </source>
</evidence>
<keyword evidence="5" id="KW-0963">Cytoplasm</keyword>
<sequence>MKIQDRYYWEAKRIGYKSRASFKLLQINERFYILKKRYRVLDLGAAPGGWSQVAREIVGSNGTVVAVDIKPVKIENVIYLKKNVFDEDIIDVLKNYAPFHAVLSDMSPKISGVSSWDHARSIELAQRSLEIAVEVLKDRGHFVTKIFRGDMENAFKRKCEKFFELVKAHKPRASSPKSSEIYIVCKRFRLSRTP</sequence>
<dbReference type="InterPro" id="IPR002877">
    <property type="entry name" value="RNA_MeTrfase_FtsJ_dom"/>
</dbReference>
<evidence type="ECO:0000256" key="4">
    <source>
        <dbReference type="ARBA" id="ARBA00022691"/>
    </source>
</evidence>
<dbReference type="Pfam" id="PF01728">
    <property type="entry name" value="FtsJ"/>
    <property type="match status" value="1"/>
</dbReference>
<organism evidence="8">
    <name type="scientific">Candidatus Aciduliprofundum boonei</name>
    <dbReference type="NCBI Taxonomy" id="379547"/>
    <lineage>
        <taxon>Archaea</taxon>
        <taxon>Methanobacteriati</taxon>
        <taxon>Thermoplasmatota</taxon>
        <taxon>DHVE2 group</taxon>
        <taxon>Candidatus Aciduliprofundum</taxon>
    </lineage>
</organism>
<evidence type="ECO:0000256" key="6">
    <source>
        <dbReference type="PIRSR" id="PIRSR005461-1"/>
    </source>
</evidence>
<evidence type="ECO:0000259" key="7">
    <source>
        <dbReference type="Pfam" id="PF01728"/>
    </source>
</evidence>
<dbReference type="InterPro" id="IPR015507">
    <property type="entry name" value="rRNA-MeTfrase_E"/>
</dbReference>
<feature type="binding site" evidence="5">
    <location>
        <position position="50"/>
    </location>
    <ligand>
        <name>S-adenosyl-L-methionine</name>
        <dbReference type="ChEBI" id="CHEBI:59789"/>
    </ligand>
</feature>
<evidence type="ECO:0000256" key="1">
    <source>
        <dbReference type="ARBA" id="ARBA00022552"/>
    </source>
</evidence>
<comment type="similarity">
    <text evidence="5">Belongs to the class I-like SAM-binding methyltransferase superfamily. RNA methyltransferase RlmE family.</text>
</comment>
<comment type="subcellular location">
    <subcellularLocation>
        <location evidence="5">Cytoplasm</location>
    </subcellularLocation>
</comment>
<protein>
    <recommendedName>
        <fullName evidence="5">Ribosomal RNA large subunit methyltransferase E</fullName>
        <ecNumber evidence="5">2.1.1.166</ecNumber>
    </recommendedName>
    <alternativeName>
        <fullName evidence="5">23S rRNA Um2552 methyltransferase</fullName>
    </alternativeName>
    <alternativeName>
        <fullName evidence="5">rRNA (uridine-2'-O-)-methyltransferase</fullName>
    </alternativeName>
</protein>
<feature type="binding site" evidence="5">
    <location>
        <position position="83"/>
    </location>
    <ligand>
        <name>S-adenosyl-L-methionine</name>
        <dbReference type="ChEBI" id="CHEBI:59789"/>
    </ligand>
</feature>
<comment type="catalytic activity">
    <reaction evidence="5">
        <text>uridine(2552) in 23S rRNA + S-adenosyl-L-methionine = 2'-O-methyluridine(2552) in 23S rRNA + S-adenosyl-L-homocysteine + H(+)</text>
        <dbReference type="Rhea" id="RHEA:42720"/>
        <dbReference type="Rhea" id="RHEA-COMP:10202"/>
        <dbReference type="Rhea" id="RHEA-COMP:10203"/>
        <dbReference type="ChEBI" id="CHEBI:15378"/>
        <dbReference type="ChEBI" id="CHEBI:57856"/>
        <dbReference type="ChEBI" id="CHEBI:59789"/>
        <dbReference type="ChEBI" id="CHEBI:65315"/>
        <dbReference type="ChEBI" id="CHEBI:74478"/>
        <dbReference type="EC" id="2.1.1.166"/>
    </reaction>
</comment>
<keyword evidence="2 5" id="KW-0489">Methyltransferase</keyword>
<dbReference type="Gene3D" id="3.40.50.150">
    <property type="entry name" value="Vaccinia Virus protein VP39"/>
    <property type="match status" value="1"/>
</dbReference>
<dbReference type="AlphaFoldDB" id="A0A7J3T8F2"/>
<feature type="domain" description="Ribosomal RNA methyltransferase FtsJ" evidence="7">
    <location>
        <begin position="16"/>
        <end position="188"/>
    </location>
</feature>
<dbReference type="Proteomes" id="UP000886130">
    <property type="component" value="Unassembled WGS sequence"/>
</dbReference>
<keyword evidence="3 5" id="KW-0808">Transferase</keyword>
<feature type="binding site" evidence="5">
    <location>
        <position position="48"/>
    </location>
    <ligand>
        <name>S-adenosyl-L-methionine</name>
        <dbReference type="ChEBI" id="CHEBI:59789"/>
    </ligand>
</feature>
<name>A0A7J3T8F2_9ARCH</name>
<comment type="caution">
    <text evidence="8">The sequence shown here is derived from an EMBL/GenBank/DDBJ whole genome shotgun (WGS) entry which is preliminary data.</text>
</comment>
<dbReference type="GO" id="GO:0005737">
    <property type="term" value="C:cytoplasm"/>
    <property type="evidence" value="ECO:0007669"/>
    <property type="project" value="UniProtKB-SubCell"/>
</dbReference>
<dbReference type="SUPFAM" id="SSF53335">
    <property type="entry name" value="S-adenosyl-L-methionine-dependent methyltransferases"/>
    <property type="match status" value="1"/>
</dbReference>
<dbReference type="GO" id="GO:0008650">
    <property type="term" value="F:rRNA (uridine-2'-O-)-methyltransferase activity"/>
    <property type="evidence" value="ECO:0007669"/>
    <property type="project" value="UniProtKB-UniRule"/>
</dbReference>
<comment type="function">
    <text evidence="5">Specifically methylates the uridine in position 2552 of 23S rRNA at the 2'-O position of the ribose in the fully assembled 50S ribosomal subunit.</text>
</comment>
<gene>
    <name evidence="5" type="primary">rlmE</name>
    <name evidence="8" type="ORF">ENL31_00200</name>
</gene>
<dbReference type="PANTHER" id="PTHR10920">
    <property type="entry name" value="RIBOSOMAL RNA METHYLTRANSFERASE"/>
    <property type="match status" value="1"/>
</dbReference>
<evidence type="ECO:0000256" key="3">
    <source>
        <dbReference type="ARBA" id="ARBA00022679"/>
    </source>
</evidence>
<keyword evidence="1 5" id="KW-0698">rRNA processing</keyword>